<reference evidence="3" key="1">
    <citation type="journal article" date="2019" name="Int. J. Syst. Evol. Microbiol.">
        <title>The Global Catalogue of Microorganisms (GCM) 10K type strain sequencing project: providing services to taxonomists for standard genome sequencing and annotation.</title>
        <authorList>
            <consortium name="The Broad Institute Genomics Platform"/>
            <consortium name="The Broad Institute Genome Sequencing Center for Infectious Disease"/>
            <person name="Wu L."/>
            <person name="Ma J."/>
        </authorList>
    </citation>
    <scope>NUCLEOTIDE SEQUENCE [LARGE SCALE GENOMIC DNA]</scope>
    <source>
        <strain evidence="3">JCM 17342</strain>
    </source>
</reference>
<keyword evidence="3" id="KW-1185">Reference proteome</keyword>
<feature type="domain" description="Polymerase nucleotidyl transferase" evidence="1">
    <location>
        <begin position="126"/>
        <end position="171"/>
    </location>
</feature>
<dbReference type="InterPro" id="IPR002934">
    <property type="entry name" value="Polymerase_NTP_transf_dom"/>
</dbReference>
<gene>
    <name evidence="2" type="ORF">GCM10022247_54840</name>
</gene>
<dbReference type="EMBL" id="BAABAL010000018">
    <property type="protein sequence ID" value="GAA4023505.1"/>
    <property type="molecule type" value="Genomic_DNA"/>
</dbReference>
<protein>
    <recommendedName>
        <fullName evidence="1">Polymerase nucleotidyl transferase domain-containing protein</fullName>
    </recommendedName>
</protein>
<name>A0ABP7TAL3_9PSEU</name>
<accession>A0ABP7TAL3</accession>
<dbReference type="RefSeq" id="WP_344880589.1">
    <property type="nucleotide sequence ID" value="NZ_BAABAL010000018.1"/>
</dbReference>
<dbReference type="Pfam" id="PF01909">
    <property type="entry name" value="NTP_transf_2"/>
    <property type="match status" value="1"/>
</dbReference>
<evidence type="ECO:0000313" key="2">
    <source>
        <dbReference type="EMBL" id="GAA4023505.1"/>
    </source>
</evidence>
<evidence type="ECO:0000313" key="3">
    <source>
        <dbReference type="Proteomes" id="UP001501747"/>
    </source>
</evidence>
<dbReference type="Proteomes" id="UP001501747">
    <property type="component" value="Unassembled WGS sequence"/>
</dbReference>
<comment type="caution">
    <text evidence="2">The sequence shown here is derived from an EMBL/GenBank/DDBJ whole genome shotgun (WGS) entry which is preliminary data.</text>
</comment>
<organism evidence="2 3">
    <name type="scientific">Allokutzneria multivorans</name>
    <dbReference type="NCBI Taxonomy" id="1142134"/>
    <lineage>
        <taxon>Bacteria</taxon>
        <taxon>Bacillati</taxon>
        <taxon>Actinomycetota</taxon>
        <taxon>Actinomycetes</taxon>
        <taxon>Pseudonocardiales</taxon>
        <taxon>Pseudonocardiaceae</taxon>
        <taxon>Allokutzneria</taxon>
    </lineage>
</organism>
<proteinExistence type="predicted"/>
<dbReference type="InterPro" id="IPR043519">
    <property type="entry name" value="NT_sf"/>
</dbReference>
<dbReference type="CDD" id="cd05403">
    <property type="entry name" value="NT_KNTase_like"/>
    <property type="match status" value="1"/>
</dbReference>
<dbReference type="SUPFAM" id="SSF81301">
    <property type="entry name" value="Nucleotidyltransferase"/>
    <property type="match status" value="1"/>
</dbReference>
<sequence>MSIGDIIRVLAVAKQEVRTAYASADLALTCLANTRTHFDGATTGTSDHAPVEISEILVVAQGNLEFAMRTATLLERKIEDFSNKLGPGEMFTDPPPITINAPHGDYRTETPQGFTSRRFKEFARRTRQLVKHFSLPDGELVIQGSRVKRTARTDSDIDIALRVNDEKFFETAERVLDRTRPGTKLRQRRLDRIRHNGQISSFDLGPEFIELRQKLLESEFPHKIQFSVLRIGGRLDTPPYRRIN</sequence>
<evidence type="ECO:0000259" key="1">
    <source>
        <dbReference type="Pfam" id="PF01909"/>
    </source>
</evidence>
<dbReference type="Gene3D" id="3.30.460.10">
    <property type="entry name" value="Beta Polymerase, domain 2"/>
    <property type="match status" value="1"/>
</dbReference>